<feature type="transmembrane region" description="Helical" evidence="6">
    <location>
        <begin position="365"/>
        <end position="386"/>
    </location>
</feature>
<protein>
    <submittedName>
        <fullName evidence="7">Uncharacterized protein</fullName>
    </submittedName>
</protein>
<organism evidence="7 8">
    <name type="scientific">Enterococcus columbae DSM 7374 = ATCC 51263</name>
    <dbReference type="NCBI Taxonomy" id="1121865"/>
    <lineage>
        <taxon>Bacteria</taxon>
        <taxon>Bacillati</taxon>
        <taxon>Bacillota</taxon>
        <taxon>Bacilli</taxon>
        <taxon>Lactobacillales</taxon>
        <taxon>Enterococcaceae</taxon>
        <taxon>Enterococcus</taxon>
    </lineage>
</organism>
<evidence type="ECO:0000313" key="8">
    <source>
        <dbReference type="Proteomes" id="UP000014113"/>
    </source>
</evidence>
<reference evidence="7 8" key="1">
    <citation type="submission" date="2013-03" db="EMBL/GenBank/DDBJ databases">
        <title>The Genome Sequence of Enterococcus columbae ATCC_51263 (PacBio/Illumina hybrid assembly).</title>
        <authorList>
            <consortium name="The Broad Institute Genomics Platform"/>
            <consortium name="The Broad Institute Genome Sequencing Center for Infectious Disease"/>
            <person name="Earl A."/>
            <person name="Russ C."/>
            <person name="Gilmore M."/>
            <person name="Surin D."/>
            <person name="Walker B."/>
            <person name="Young S."/>
            <person name="Zeng Q."/>
            <person name="Gargeya S."/>
            <person name="Fitzgerald M."/>
            <person name="Haas B."/>
            <person name="Abouelleil A."/>
            <person name="Allen A.W."/>
            <person name="Alvarado L."/>
            <person name="Arachchi H.M."/>
            <person name="Berlin A.M."/>
            <person name="Chapman S.B."/>
            <person name="Gainer-Dewar J."/>
            <person name="Goldberg J."/>
            <person name="Griggs A."/>
            <person name="Gujja S."/>
            <person name="Hansen M."/>
            <person name="Howarth C."/>
            <person name="Imamovic A."/>
            <person name="Ireland A."/>
            <person name="Larimer J."/>
            <person name="McCowan C."/>
            <person name="Murphy C."/>
            <person name="Pearson M."/>
            <person name="Poon T.W."/>
            <person name="Priest M."/>
            <person name="Roberts A."/>
            <person name="Saif S."/>
            <person name="Shea T."/>
            <person name="Sisk P."/>
            <person name="Sykes S."/>
            <person name="Wortman J."/>
            <person name="Nusbaum C."/>
            <person name="Birren B."/>
        </authorList>
    </citation>
    <scope>NUCLEOTIDE SEQUENCE [LARGE SCALE GENOMIC DNA]</scope>
    <source>
        <strain evidence="7 8">ATCC 51263</strain>
    </source>
</reference>
<keyword evidence="4 6" id="KW-1133">Transmembrane helix</keyword>
<dbReference type="AlphaFoldDB" id="S0KF56"/>
<dbReference type="CDD" id="cd13124">
    <property type="entry name" value="MATE_SpoVB_like"/>
    <property type="match status" value="1"/>
</dbReference>
<feature type="transmembrane region" description="Helical" evidence="6">
    <location>
        <begin position="398"/>
        <end position="418"/>
    </location>
</feature>
<feature type="transmembrane region" description="Helical" evidence="6">
    <location>
        <begin position="458"/>
        <end position="479"/>
    </location>
</feature>
<dbReference type="PANTHER" id="PTHR30250:SF29">
    <property type="entry name" value="POLYSACCHARIDE BIOSYNTHESIS PROTEIN C-TERMINAL DOMAIN-CONTAINING PROTEIN"/>
    <property type="match status" value="1"/>
</dbReference>
<keyword evidence="5 6" id="KW-0472">Membrane</keyword>
<keyword evidence="2" id="KW-1003">Cell membrane</keyword>
<sequence length="546" mass="61344">MAKFAMQTMLKGAFILTVASLISKILSAIYRVPFQNMVGNQGFYVYQQAYPLYGIAMTLALTGFPQFISKYLAEATNQEEQAQRLQKIYPFIFYSSLSFSLLLFVISPLLASLMGDLQLKAILRITALTFLFVPALSLYRGGYQSQLLMLPSAYSQVGEQIIRVGMILLAAYCYQLLGLTTYQTAQWAMTGALLGAMLALIILKTAQNKWQLTALFPPLVIPYCFQWRKWLRLMRRERTLFKRLVTEGGILTIFTGYLILFQLIDAFVVVNALKWHGYSLSAAQNLKGIYDRGQPLVQLGLVLAGALSASFLPNLTRYLALAKEMAYQRMIKIFLRLVTCFSLAATFGLWALLPWMNQALFKENVGTTALALFIFSIALMSVIQAYQSVDQSQNRYLPSFKAGVVGLILKLILTLSLTRYLSIEGASLATILALLVVLLLLIISQKSVVNRFWFENGYWWKVLLSIGAMAGVVYGYRLCVEKFFVITESRLALLLASMIGVVLGVGIFCTLAVVLQLFTVREWLLLPGGKYLLKLFRKRGENDAFR</sequence>
<dbReference type="STRING" id="1121865.OMW_01865"/>
<feature type="transmembrane region" description="Helical" evidence="6">
    <location>
        <begin position="294"/>
        <end position="313"/>
    </location>
</feature>
<evidence type="ECO:0000256" key="2">
    <source>
        <dbReference type="ARBA" id="ARBA00022475"/>
    </source>
</evidence>
<feature type="transmembrane region" description="Helical" evidence="6">
    <location>
        <begin position="160"/>
        <end position="179"/>
    </location>
</feature>
<proteinExistence type="predicted"/>
<feature type="transmembrane region" description="Helical" evidence="6">
    <location>
        <begin position="88"/>
        <end position="109"/>
    </location>
</feature>
<dbReference type="InterPro" id="IPR002797">
    <property type="entry name" value="Polysacc_synth"/>
</dbReference>
<feature type="transmembrane region" description="Helical" evidence="6">
    <location>
        <begin position="248"/>
        <end position="273"/>
    </location>
</feature>
<dbReference type="InterPro" id="IPR050833">
    <property type="entry name" value="Poly_Biosynth_Transport"/>
</dbReference>
<dbReference type="eggNOG" id="COG2244">
    <property type="taxonomic scope" value="Bacteria"/>
</dbReference>
<feature type="transmembrane region" description="Helical" evidence="6">
    <location>
        <begin position="491"/>
        <end position="518"/>
    </location>
</feature>
<name>S0KF56_9ENTE</name>
<dbReference type="Proteomes" id="UP000014113">
    <property type="component" value="Unassembled WGS sequence"/>
</dbReference>
<evidence type="ECO:0000256" key="6">
    <source>
        <dbReference type="SAM" id="Phobius"/>
    </source>
</evidence>
<dbReference type="OrthoDB" id="9775950at2"/>
<evidence type="ECO:0000313" key="7">
    <source>
        <dbReference type="EMBL" id="EOW80092.1"/>
    </source>
</evidence>
<dbReference type="PANTHER" id="PTHR30250">
    <property type="entry name" value="PST FAMILY PREDICTED COLANIC ACID TRANSPORTER"/>
    <property type="match status" value="1"/>
</dbReference>
<feature type="transmembrane region" description="Helical" evidence="6">
    <location>
        <begin position="121"/>
        <end position="139"/>
    </location>
</feature>
<dbReference type="InterPro" id="IPR024923">
    <property type="entry name" value="PG_synth_SpoVB"/>
</dbReference>
<feature type="transmembrane region" description="Helical" evidence="6">
    <location>
        <begin position="425"/>
        <end position="443"/>
    </location>
</feature>
<feature type="transmembrane region" description="Helical" evidence="6">
    <location>
        <begin position="51"/>
        <end position="68"/>
    </location>
</feature>
<dbReference type="PATRIC" id="fig|1121865.3.peg.1807"/>
<comment type="caution">
    <text evidence="7">The sequence shown here is derived from an EMBL/GenBank/DDBJ whole genome shotgun (WGS) entry which is preliminary data.</text>
</comment>
<feature type="transmembrane region" description="Helical" evidence="6">
    <location>
        <begin position="333"/>
        <end position="353"/>
    </location>
</feature>
<evidence type="ECO:0000256" key="5">
    <source>
        <dbReference type="ARBA" id="ARBA00023136"/>
    </source>
</evidence>
<keyword evidence="3 6" id="KW-0812">Transmembrane</keyword>
<comment type="subcellular location">
    <subcellularLocation>
        <location evidence="1">Cell membrane</location>
        <topology evidence="1">Multi-pass membrane protein</topology>
    </subcellularLocation>
</comment>
<dbReference type="GO" id="GO:0005886">
    <property type="term" value="C:plasma membrane"/>
    <property type="evidence" value="ECO:0007669"/>
    <property type="project" value="UniProtKB-SubCell"/>
</dbReference>
<evidence type="ECO:0000256" key="3">
    <source>
        <dbReference type="ARBA" id="ARBA00022692"/>
    </source>
</evidence>
<evidence type="ECO:0000256" key="4">
    <source>
        <dbReference type="ARBA" id="ARBA00022989"/>
    </source>
</evidence>
<keyword evidence="8" id="KW-1185">Reference proteome</keyword>
<dbReference type="RefSeq" id="WP_016183972.1">
    <property type="nucleotide sequence ID" value="NZ_JXKI01000018.1"/>
</dbReference>
<dbReference type="Pfam" id="PF01943">
    <property type="entry name" value="Polysacc_synt"/>
    <property type="match status" value="1"/>
</dbReference>
<dbReference type="EMBL" id="ASWJ01000010">
    <property type="protein sequence ID" value="EOW80092.1"/>
    <property type="molecule type" value="Genomic_DNA"/>
</dbReference>
<accession>S0KF56</accession>
<feature type="transmembrane region" description="Helical" evidence="6">
    <location>
        <begin position="185"/>
        <end position="203"/>
    </location>
</feature>
<evidence type="ECO:0000256" key="1">
    <source>
        <dbReference type="ARBA" id="ARBA00004651"/>
    </source>
</evidence>
<gene>
    <name evidence="7" type="ORF">I568_02171</name>
</gene>